<sequence>MEVRGYRRQIPSPGADIPQFSTYTTWHLCLTDLARMGWELHGIGHQSTESTLTFIHLSGRDFAEKLNRSMTYVHAQRIATLTAVDGTGRARRGRFRCPSKAPSWTECTARIAPESTALQQGRASQRRRQRRETYRALRCQYSPHVALFLFVRC</sequence>
<reference evidence="1" key="1">
    <citation type="submission" date="2016-03" db="EMBL/GenBank/DDBJ databases">
        <authorList>
            <person name="Ploux O."/>
        </authorList>
    </citation>
    <scope>NUCLEOTIDE SEQUENCE</scope>
    <source>
        <strain evidence="1">UC10</strain>
    </source>
</reference>
<gene>
    <name evidence="1" type="ORF">MHPYR_480027</name>
</gene>
<evidence type="ECO:0000313" key="1">
    <source>
        <dbReference type="EMBL" id="SBS77760.1"/>
    </source>
</evidence>
<dbReference type="EMBL" id="FLQS01000043">
    <property type="protein sequence ID" value="SBS77760.1"/>
    <property type="molecule type" value="Genomic_DNA"/>
</dbReference>
<accession>A0A1Y5PK13</accession>
<organism evidence="1">
    <name type="scientific">uncultured Mycobacterium sp</name>
    <dbReference type="NCBI Taxonomy" id="171292"/>
    <lineage>
        <taxon>Bacteria</taxon>
        <taxon>Bacillati</taxon>
        <taxon>Actinomycetota</taxon>
        <taxon>Actinomycetes</taxon>
        <taxon>Mycobacteriales</taxon>
        <taxon>Mycobacteriaceae</taxon>
        <taxon>Mycobacterium</taxon>
        <taxon>environmental samples</taxon>
    </lineage>
</organism>
<name>A0A1Y5PK13_9MYCO</name>
<protein>
    <submittedName>
        <fullName evidence="1">Uncharacterized protein</fullName>
    </submittedName>
</protein>
<dbReference type="AlphaFoldDB" id="A0A1Y5PK13"/>
<proteinExistence type="predicted"/>